<reference evidence="2" key="1">
    <citation type="journal article" date="2022" name="Mol. Ecol. Resour.">
        <title>The genomes of chicory, endive, great burdock and yacon provide insights into Asteraceae palaeo-polyploidization history and plant inulin production.</title>
        <authorList>
            <person name="Fan W."/>
            <person name="Wang S."/>
            <person name="Wang H."/>
            <person name="Wang A."/>
            <person name="Jiang F."/>
            <person name="Liu H."/>
            <person name="Zhao H."/>
            <person name="Xu D."/>
            <person name="Zhang Y."/>
        </authorList>
    </citation>
    <scope>NUCLEOTIDE SEQUENCE [LARGE SCALE GENOMIC DNA]</scope>
    <source>
        <strain evidence="2">cv. Yunnan</strain>
    </source>
</reference>
<accession>A0ACB9HPL5</accession>
<protein>
    <submittedName>
        <fullName evidence="1">Uncharacterized protein</fullName>
    </submittedName>
</protein>
<sequence>MPNSGSYIKYIPNSYIQGLPPNVRTLVKFVAPETIDLAVKKCAVMYDEVATQEPPKIDHKIKPEDIVYKFKPGNSKFPRRGGFNSNPDRTTQGTKCQTCQKFGHSATKCPNVKCFNCREIGHYRTSCPKPLIPKMGGQNKGIGRIADIPVVCDHPDIFPEELPEPQQESPEDKESSSEHVLVEICQSDIVSAKRNTLSQKVLILYRTVNMDLSEVAKIRHRNMSSTPPRSPKAPGHKAPILSSPEPKRRRTSSSDYSVDQGKRAAHNQ</sequence>
<keyword evidence="2" id="KW-1185">Reference proteome</keyword>
<comment type="caution">
    <text evidence="1">The sequence shown here is derived from an EMBL/GenBank/DDBJ whole genome shotgun (WGS) entry which is preliminary data.</text>
</comment>
<evidence type="ECO:0000313" key="2">
    <source>
        <dbReference type="Proteomes" id="UP001056120"/>
    </source>
</evidence>
<reference evidence="1 2" key="2">
    <citation type="journal article" date="2022" name="Mol. Ecol. Resour.">
        <title>The genomes of chicory, endive, great burdock and yacon provide insights into Asteraceae paleo-polyploidization history and plant inulin production.</title>
        <authorList>
            <person name="Fan W."/>
            <person name="Wang S."/>
            <person name="Wang H."/>
            <person name="Wang A."/>
            <person name="Jiang F."/>
            <person name="Liu H."/>
            <person name="Zhao H."/>
            <person name="Xu D."/>
            <person name="Zhang Y."/>
        </authorList>
    </citation>
    <scope>NUCLEOTIDE SEQUENCE [LARGE SCALE GENOMIC DNA]</scope>
    <source>
        <strain evidence="2">cv. Yunnan</strain>
        <tissue evidence="1">Leaves</tissue>
    </source>
</reference>
<name>A0ACB9HPL5_9ASTR</name>
<proteinExistence type="predicted"/>
<evidence type="ECO:0000313" key="1">
    <source>
        <dbReference type="EMBL" id="KAI3797674.1"/>
    </source>
</evidence>
<gene>
    <name evidence="1" type="ORF">L1987_32935</name>
</gene>
<dbReference type="EMBL" id="CM042028">
    <property type="protein sequence ID" value="KAI3797674.1"/>
    <property type="molecule type" value="Genomic_DNA"/>
</dbReference>
<dbReference type="Proteomes" id="UP001056120">
    <property type="component" value="Linkage Group LG11"/>
</dbReference>
<organism evidence="1 2">
    <name type="scientific">Smallanthus sonchifolius</name>
    <dbReference type="NCBI Taxonomy" id="185202"/>
    <lineage>
        <taxon>Eukaryota</taxon>
        <taxon>Viridiplantae</taxon>
        <taxon>Streptophyta</taxon>
        <taxon>Embryophyta</taxon>
        <taxon>Tracheophyta</taxon>
        <taxon>Spermatophyta</taxon>
        <taxon>Magnoliopsida</taxon>
        <taxon>eudicotyledons</taxon>
        <taxon>Gunneridae</taxon>
        <taxon>Pentapetalae</taxon>
        <taxon>asterids</taxon>
        <taxon>campanulids</taxon>
        <taxon>Asterales</taxon>
        <taxon>Asteraceae</taxon>
        <taxon>Asteroideae</taxon>
        <taxon>Heliantheae alliance</taxon>
        <taxon>Millerieae</taxon>
        <taxon>Smallanthus</taxon>
    </lineage>
</organism>